<keyword evidence="1" id="KW-0472">Membrane</keyword>
<keyword evidence="1" id="KW-0812">Transmembrane</keyword>
<keyword evidence="1" id="KW-1133">Transmembrane helix</keyword>
<name>A0A1E8PTL6_9BURK</name>
<dbReference type="EMBL" id="MAQB02000001">
    <property type="protein sequence ID" value="OFJ49536.1"/>
    <property type="molecule type" value="Genomic_DNA"/>
</dbReference>
<proteinExistence type="predicted"/>
<accession>A0A1E8PTL6</accession>
<sequence length="71" mass="7892">MIMGIYLGALMLMSFVMMMIVKIALTTTRTYVEVLCCSVETERWGTLSVDGQNAVDIGVSMPQNVYTTHLL</sequence>
<protein>
    <submittedName>
        <fullName evidence="2">Uncharacterized protein</fullName>
    </submittedName>
</protein>
<evidence type="ECO:0000313" key="2">
    <source>
        <dbReference type="EMBL" id="OFJ49536.1"/>
    </source>
</evidence>
<feature type="transmembrane region" description="Helical" evidence="1">
    <location>
        <begin position="6"/>
        <end position="25"/>
    </location>
</feature>
<reference evidence="2 3" key="1">
    <citation type="submission" date="2016-10" db="EMBL/GenBank/DDBJ databases">
        <title>Updated version of Genome Assembly of Janthinobacterium lividum ERGS5:01.</title>
        <authorList>
            <person name="Kumar R."/>
            <person name="Acharya V."/>
            <person name="Singh D."/>
        </authorList>
    </citation>
    <scope>NUCLEOTIDE SEQUENCE [LARGE SCALE GENOMIC DNA]</scope>
    <source>
        <strain evidence="2 3">ERGS5:01</strain>
    </source>
</reference>
<dbReference type="Proteomes" id="UP000092634">
    <property type="component" value="Unassembled WGS sequence"/>
</dbReference>
<evidence type="ECO:0000313" key="3">
    <source>
        <dbReference type="Proteomes" id="UP000092634"/>
    </source>
</evidence>
<gene>
    <name evidence="2" type="ORF">BA896_012265</name>
</gene>
<organism evidence="2 3">
    <name type="scientific">Janthinobacterium lividum</name>
    <dbReference type="NCBI Taxonomy" id="29581"/>
    <lineage>
        <taxon>Bacteria</taxon>
        <taxon>Pseudomonadati</taxon>
        <taxon>Pseudomonadota</taxon>
        <taxon>Betaproteobacteria</taxon>
        <taxon>Burkholderiales</taxon>
        <taxon>Oxalobacteraceae</taxon>
        <taxon>Janthinobacterium</taxon>
    </lineage>
</organism>
<comment type="caution">
    <text evidence="2">The sequence shown here is derived from an EMBL/GenBank/DDBJ whole genome shotgun (WGS) entry which is preliminary data.</text>
</comment>
<dbReference type="AlphaFoldDB" id="A0A1E8PTL6"/>
<evidence type="ECO:0000256" key="1">
    <source>
        <dbReference type="SAM" id="Phobius"/>
    </source>
</evidence>